<dbReference type="EMBL" id="QJNU01000170">
    <property type="protein sequence ID" value="RYP05394.1"/>
    <property type="molecule type" value="Genomic_DNA"/>
</dbReference>
<dbReference type="Proteomes" id="UP000293360">
    <property type="component" value="Unassembled WGS sequence"/>
</dbReference>
<feature type="region of interest" description="Disordered" evidence="2">
    <location>
        <begin position="1"/>
        <end position="71"/>
    </location>
</feature>
<dbReference type="PROSITE" id="PS50822">
    <property type="entry name" value="PIWI"/>
    <property type="match status" value="1"/>
</dbReference>
<name>A0A4Q4THP0_9PEZI</name>
<dbReference type="Pfam" id="PF16488">
    <property type="entry name" value="ArgoL2"/>
    <property type="match status" value="1"/>
</dbReference>
<dbReference type="GO" id="GO:0003723">
    <property type="term" value="F:RNA binding"/>
    <property type="evidence" value="ECO:0007669"/>
    <property type="project" value="InterPro"/>
</dbReference>
<dbReference type="SUPFAM" id="SSF53098">
    <property type="entry name" value="Ribonuclease H-like"/>
    <property type="match status" value="1"/>
</dbReference>
<dbReference type="Pfam" id="PF02171">
    <property type="entry name" value="Piwi"/>
    <property type="match status" value="1"/>
</dbReference>
<evidence type="ECO:0000313" key="5">
    <source>
        <dbReference type="EMBL" id="RYP05394.1"/>
    </source>
</evidence>
<dbReference type="Pfam" id="PF16487">
    <property type="entry name" value="ArgoMid"/>
    <property type="match status" value="1"/>
</dbReference>
<dbReference type="InterPro" id="IPR012337">
    <property type="entry name" value="RNaseH-like_sf"/>
</dbReference>
<dbReference type="Gene3D" id="2.170.260.10">
    <property type="entry name" value="paz domain"/>
    <property type="match status" value="1"/>
</dbReference>
<dbReference type="Gene3D" id="3.30.420.10">
    <property type="entry name" value="Ribonuclease H-like superfamily/Ribonuclease H"/>
    <property type="match status" value="1"/>
</dbReference>
<comment type="caution">
    <text evidence="5">The sequence shown here is derived from an EMBL/GenBank/DDBJ whole genome shotgun (WGS) entry which is preliminary data.</text>
</comment>
<dbReference type="Gene3D" id="3.40.50.2300">
    <property type="match status" value="1"/>
</dbReference>
<dbReference type="Pfam" id="PF16486">
    <property type="entry name" value="ArgoN"/>
    <property type="match status" value="1"/>
</dbReference>
<dbReference type="PROSITE" id="PS50821">
    <property type="entry name" value="PAZ"/>
    <property type="match status" value="1"/>
</dbReference>
<dbReference type="InterPro" id="IPR032472">
    <property type="entry name" value="ArgoL2"/>
</dbReference>
<gene>
    <name evidence="5" type="ORF">DL764_003819</name>
</gene>
<evidence type="ECO:0000256" key="2">
    <source>
        <dbReference type="SAM" id="MobiDB-lite"/>
    </source>
</evidence>
<dbReference type="InterPro" id="IPR032473">
    <property type="entry name" value="Argonaute_Mid_dom"/>
</dbReference>
<reference evidence="5 6" key="1">
    <citation type="submission" date="2018-06" db="EMBL/GenBank/DDBJ databases">
        <title>Complete Genomes of Monosporascus.</title>
        <authorList>
            <person name="Robinson A.J."/>
            <person name="Natvig D.O."/>
        </authorList>
    </citation>
    <scope>NUCLEOTIDE SEQUENCE [LARGE SCALE GENOMIC DNA]</scope>
    <source>
        <strain evidence="5 6">CBS 110550</strain>
    </source>
</reference>
<dbReference type="InterPro" id="IPR036397">
    <property type="entry name" value="RNaseH_sf"/>
</dbReference>
<feature type="domain" description="Piwi" evidence="4">
    <location>
        <begin position="637"/>
        <end position="942"/>
    </location>
</feature>
<evidence type="ECO:0000256" key="1">
    <source>
        <dbReference type="RuleBase" id="RU361178"/>
    </source>
</evidence>
<evidence type="ECO:0000259" key="4">
    <source>
        <dbReference type="PROSITE" id="PS50822"/>
    </source>
</evidence>
<dbReference type="InterPro" id="IPR036085">
    <property type="entry name" value="PAZ_dom_sf"/>
</dbReference>
<dbReference type="OrthoDB" id="10252740at2759"/>
<keyword evidence="6" id="KW-1185">Reference proteome</keyword>
<comment type="similarity">
    <text evidence="1">Belongs to the argonaute family.</text>
</comment>
<dbReference type="STRING" id="155417.A0A4Q4THP0"/>
<dbReference type="SMART" id="SM00950">
    <property type="entry name" value="Piwi"/>
    <property type="match status" value="1"/>
</dbReference>
<protein>
    <recommendedName>
        <fullName evidence="7">Piwi domain-containing protein</fullName>
    </recommendedName>
</protein>
<dbReference type="CDD" id="cd04657">
    <property type="entry name" value="Piwi_ago-like"/>
    <property type="match status" value="1"/>
</dbReference>
<evidence type="ECO:0000259" key="3">
    <source>
        <dbReference type="PROSITE" id="PS50821"/>
    </source>
</evidence>
<proteinExistence type="inferred from homology"/>
<feature type="compositionally biased region" description="Polar residues" evidence="2">
    <location>
        <begin position="22"/>
        <end position="37"/>
    </location>
</feature>
<sequence length="1002" mass="113822">MSSPKGIKSVSGMNLGGASDSLPGSQSGSRPGSTSGKSPPRPAQGQGSGRPNPYGPGLGFDPARDPNKPHMTEADFIGKRVDLPPEAYNTKQEATRFTARPGLNSEGKPIKIQLNIFNVQRLPRGDIFQYDVSVSPNEKNSRAIVKKVWNSNKVQNALERASAGGKWLYDSNKLAWSSKRITRGEERITVNLDEEAGREPSDRRTSIYYCVIRYTKTVRLEYLRAYLQGNASWDSHLLECMNFFDHVMRQNPSEQLISIKRNFYSPQAIRRPLENYLEVIKGTYAAFRLSDSILRNGTGLNVNVDISNTAFWQCHPMSEIALRMAYSFKPEWKRFDMLQLAEACKPQTRTDGQGQTEYVMSEAFKLLLRRMTKLKFQVNHRGKIGHPRIYTVKRLVWEPRQYGPQGGNARTITFEKRKPDGTTELTSVFKHFMDQYNIRLRWADMPIIETSRGAFFPLEVCNVASHQRYQFKLDPQQTATMIKIAVTRPNERKKDIMDGVRDLNWNSDQYLRAFDLPISQEMVVTNARLLQNPEITYANKKENPGVTGRWDLRGKKFWEGNQRPLSSWGMVAIGDACTKQHLEAFSQQFCQVYRGHGGKIDRPPILLHAPYTIGDYGRITEFAYKSVGNEAKEHPSMIFFVLANKNQLVYERIKKNMDCRWCVVSQCLQGMHVKKNQGQYCSNVAMKVNAKLGGTTCKVSGPNPNTPPFFQVPTMMIGLDVTHGAAGSSQPSMAAMTVSTDRHAAKYVGRCEVNGWRTEIVQPRTMHVLFPRLLAYWCKINDTSPRHVYYFRDGVSDGQFQHVIGEELKALKQCFREKNYPEPLFTVIVATKSHHIRFFPKPGDRAAADKNSNPLPGTLVEQDATHPFHFDFYLCSHVAIQGTARPVHYNVIYDEHGVKPNLLQKMIYQQCYQYCRSTTPVSLHPAVYYSHLASQRARSHEDIAASQREMTPIGKVGFPLGKQDSEIYSGVRPSSPPPLLPMESHFATADNIRHINTTMWYV</sequence>
<feature type="compositionally biased region" description="Basic and acidic residues" evidence="2">
    <location>
        <begin position="62"/>
        <end position="71"/>
    </location>
</feature>
<dbReference type="AlphaFoldDB" id="A0A4Q4THP0"/>
<evidence type="ECO:0000313" key="6">
    <source>
        <dbReference type="Proteomes" id="UP000293360"/>
    </source>
</evidence>
<dbReference type="Pfam" id="PF08699">
    <property type="entry name" value="ArgoL1"/>
    <property type="match status" value="1"/>
</dbReference>
<dbReference type="SMART" id="SM00949">
    <property type="entry name" value="PAZ"/>
    <property type="match status" value="1"/>
</dbReference>
<dbReference type="PANTHER" id="PTHR22891">
    <property type="entry name" value="EUKARYOTIC TRANSLATION INITIATION FACTOR 2C"/>
    <property type="match status" value="1"/>
</dbReference>
<evidence type="ECO:0008006" key="7">
    <source>
        <dbReference type="Google" id="ProtNLM"/>
    </source>
</evidence>
<feature type="domain" description="PAZ" evidence="3">
    <location>
        <begin position="336"/>
        <end position="465"/>
    </location>
</feature>
<dbReference type="InterPro" id="IPR003100">
    <property type="entry name" value="PAZ_dom"/>
</dbReference>
<accession>A0A4Q4THP0</accession>
<dbReference type="CDD" id="cd02846">
    <property type="entry name" value="PAZ_argonaute_like"/>
    <property type="match status" value="1"/>
</dbReference>
<dbReference type="InterPro" id="IPR003165">
    <property type="entry name" value="Piwi"/>
</dbReference>
<dbReference type="SUPFAM" id="SSF101690">
    <property type="entry name" value="PAZ domain"/>
    <property type="match status" value="1"/>
</dbReference>
<dbReference type="InterPro" id="IPR045246">
    <property type="entry name" value="Piwi_ago-like"/>
</dbReference>
<dbReference type="SMART" id="SM01163">
    <property type="entry name" value="DUF1785"/>
    <property type="match status" value="1"/>
</dbReference>
<organism evidence="5 6">
    <name type="scientific">Monosporascus ibericus</name>
    <dbReference type="NCBI Taxonomy" id="155417"/>
    <lineage>
        <taxon>Eukaryota</taxon>
        <taxon>Fungi</taxon>
        <taxon>Dikarya</taxon>
        <taxon>Ascomycota</taxon>
        <taxon>Pezizomycotina</taxon>
        <taxon>Sordariomycetes</taxon>
        <taxon>Xylariomycetidae</taxon>
        <taxon>Xylariales</taxon>
        <taxon>Xylariales incertae sedis</taxon>
        <taxon>Monosporascus</taxon>
    </lineage>
</organism>
<dbReference type="InterPro" id="IPR032474">
    <property type="entry name" value="Argonaute_N"/>
</dbReference>
<dbReference type="InterPro" id="IPR014811">
    <property type="entry name" value="ArgoL1"/>
</dbReference>
<dbReference type="Pfam" id="PF02170">
    <property type="entry name" value="PAZ"/>
    <property type="match status" value="1"/>
</dbReference>